<dbReference type="PANTHER" id="PTHR45642:SF35">
    <property type="entry name" value="GDSL ESTERASE_LIPASE APG"/>
    <property type="match status" value="1"/>
</dbReference>
<dbReference type="Pfam" id="PF00657">
    <property type="entry name" value="Lipase_GDSL"/>
    <property type="match status" value="1"/>
</dbReference>
<dbReference type="InterPro" id="IPR035669">
    <property type="entry name" value="SGNH_plant_lipase-like"/>
</dbReference>
<evidence type="ECO:0008006" key="5">
    <source>
        <dbReference type="Google" id="ProtNLM"/>
    </source>
</evidence>
<dbReference type="Gene3D" id="3.40.50.1110">
    <property type="entry name" value="SGNH hydrolase"/>
    <property type="match status" value="1"/>
</dbReference>
<name>A0A2K2A2D4_POPTR</name>
<sequence length="343" mass="37530">MDSFYRKAIVLASALALALVSGGYAQDTLFPAIISFGDSSVDVGNNNHLSTIFKANYPPYGRDFANHKPTGRFCNGKLTIDITAEALGFKTYAPAYLSPEASGKNLLIGVNFASAASGYDDKTAFLNNAIPLSLQLKHFKEYQTKLVKVAGGRKAASIIKDALYILSAGTADFFQNYYVNPSVNKVYTPDQYSSYLATTFSSFVKDLYSLGARKLGVTSLPPLGCVPEARNFFGYRGNDCLSWVNTVARQFNKNLNLAADNLRKQLPGLKIVVFDIYKPLEDLVKSPLTYGFVEARRGCCQTRTAGKISVLCNPRLPGTCPNATQFVFWDSVHLSHAATCFYL</sequence>
<dbReference type="EMBL" id="CM009295">
    <property type="protein sequence ID" value="PNT31693.1"/>
    <property type="molecule type" value="Genomic_DNA"/>
</dbReference>
<evidence type="ECO:0000313" key="4">
    <source>
        <dbReference type="Proteomes" id="UP000006729"/>
    </source>
</evidence>
<evidence type="ECO:0000256" key="1">
    <source>
        <dbReference type="ARBA" id="ARBA00008668"/>
    </source>
</evidence>
<proteinExistence type="inferred from homology"/>
<dbReference type="CDD" id="cd01837">
    <property type="entry name" value="SGNH_plant_lipase_like"/>
    <property type="match status" value="1"/>
</dbReference>
<accession>A0A2K2A2D4</accession>
<reference evidence="3 4" key="1">
    <citation type="journal article" date="2006" name="Science">
        <title>The genome of black cottonwood, Populus trichocarpa (Torr. &amp; Gray).</title>
        <authorList>
            <person name="Tuskan G.A."/>
            <person name="Difazio S."/>
            <person name="Jansson S."/>
            <person name="Bohlmann J."/>
            <person name="Grigoriev I."/>
            <person name="Hellsten U."/>
            <person name="Putnam N."/>
            <person name="Ralph S."/>
            <person name="Rombauts S."/>
            <person name="Salamov A."/>
            <person name="Schein J."/>
            <person name="Sterck L."/>
            <person name="Aerts A."/>
            <person name="Bhalerao R.R."/>
            <person name="Bhalerao R.P."/>
            <person name="Blaudez D."/>
            <person name="Boerjan W."/>
            <person name="Brun A."/>
            <person name="Brunner A."/>
            <person name="Busov V."/>
            <person name="Campbell M."/>
            <person name="Carlson J."/>
            <person name="Chalot M."/>
            <person name="Chapman J."/>
            <person name="Chen G.L."/>
            <person name="Cooper D."/>
            <person name="Coutinho P.M."/>
            <person name="Couturier J."/>
            <person name="Covert S."/>
            <person name="Cronk Q."/>
            <person name="Cunningham R."/>
            <person name="Davis J."/>
            <person name="Degroeve S."/>
            <person name="Dejardin A."/>
            <person name="Depamphilis C."/>
            <person name="Detter J."/>
            <person name="Dirks B."/>
            <person name="Dubchak I."/>
            <person name="Duplessis S."/>
            <person name="Ehlting J."/>
            <person name="Ellis B."/>
            <person name="Gendler K."/>
            <person name="Goodstein D."/>
            <person name="Gribskov M."/>
            <person name="Grimwood J."/>
            <person name="Groover A."/>
            <person name="Gunter L."/>
            <person name="Hamberger B."/>
            <person name="Heinze B."/>
            <person name="Helariutta Y."/>
            <person name="Henrissat B."/>
            <person name="Holligan D."/>
            <person name="Holt R."/>
            <person name="Huang W."/>
            <person name="Islam-Faridi N."/>
            <person name="Jones S."/>
            <person name="Jones-Rhoades M."/>
            <person name="Jorgensen R."/>
            <person name="Joshi C."/>
            <person name="Kangasjarvi J."/>
            <person name="Karlsson J."/>
            <person name="Kelleher C."/>
            <person name="Kirkpatrick R."/>
            <person name="Kirst M."/>
            <person name="Kohler A."/>
            <person name="Kalluri U."/>
            <person name="Larimer F."/>
            <person name="Leebens-Mack J."/>
            <person name="Leple J.C."/>
            <person name="Locascio P."/>
            <person name="Lou Y."/>
            <person name="Lucas S."/>
            <person name="Martin F."/>
            <person name="Montanini B."/>
            <person name="Napoli C."/>
            <person name="Nelson D.R."/>
            <person name="Nelson C."/>
            <person name="Nieminen K."/>
            <person name="Nilsson O."/>
            <person name="Pereda V."/>
            <person name="Peter G."/>
            <person name="Philippe R."/>
            <person name="Pilate G."/>
            <person name="Poliakov A."/>
            <person name="Razumovskaya J."/>
            <person name="Richardson P."/>
            <person name="Rinaldi C."/>
            <person name="Ritland K."/>
            <person name="Rouze P."/>
            <person name="Ryaboy D."/>
            <person name="Schmutz J."/>
            <person name="Schrader J."/>
            <person name="Segerman B."/>
            <person name="Shin H."/>
            <person name="Siddiqui A."/>
            <person name="Sterky F."/>
            <person name="Terry A."/>
            <person name="Tsai C.J."/>
            <person name="Uberbacher E."/>
            <person name="Unneberg P."/>
            <person name="Vahala J."/>
            <person name="Wall K."/>
            <person name="Wessler S."/>
            <person name="Yang G."/>
            <person name="Yin T."/>
            <person name="Douglas C."/>
            <person name="Marra M."/>
            <person name="Sandberg G."/>
            <person name="Van de Peer Y."/>
            <person name="Rokhsar D."/>
        </authorList>
    </citation>
    <scope>NUCLEOTIDE SEQUENCE [LARGE SCALE GENOMIC DNA]</scope>
    <source>
        <strain evidence="4">cv. Nisqually</strain>
    </source>
</reference>
<gene>
    <name evidence="3" type="ORF">POPTR_006G144400</name>
</gene>
<comment type="similarity">
    <text evidence="1">Belongs to the 'GDSL' lipolytic enzyme family.</text>
</comment>
<protein>
    <recommendedName>
        <fullName evidence="5">GDSL-motif lipase/hydrolase family protein</fullName>
    </recommendedName>
</protein>
<feature type="signal peptide" evidence="2">
    <location>
        <begin position="1"/>
        <end position="25"/>
    </location>
</feature>
<evidence type="ECO:0000256" key="2">
    <source>
        <dbReference type="SAM" id="SignalP"/>
    </source>
</evidence>
<evidence type="ECO:0000313" key="3">
    <source>
        <dbReference type="EMBL" id="PNT31693.1"/>
    </source>
</evidence>
<feature type="chain" id="PRO_5014416076" description="GDSL-motif lipase/hydrolase family protein" evidence="2">
    <location>
        <begin position="26"/>
        <end position="343"/>
    </location>
</feature>
<dbReference type="InterPro" id="IPR050592">
    <property type="entry name" value="GDSL_lipolytic_enzyme"/>
</dbReference>
<keyword evidence="4" id="KW-1185">Reference proteome</keyword>
<dbReference type="InterPro" id="IPR036514">
    <property type="entry name" value="SGNH_hydro_sf"/>
</dbReference>
<dbReference type="InParanoid" id="A0A2K2A2D4"/>
<keyword evidence="2" id="KW-0732">Signal</keyword>
<dbReference type="PANTHER" id="PTHR45642">
    <property type="entry name" value="GDSL ESTERASE/LIPASE EXL3"/>
    <property type="match status" value="1"/>
</dbReference>
<dbReference type="GO" id="GO:0016788">
    <property type="term" value="F:hydrolase activity, acting on ester bonds"/>
    <property type="evidence" value="ECO:0007669"/>
    <property type="project" value="InterPro"/>
</dbReference>
<organism evidence="3 4">
    <name type="scientific">Populus trichocarpa</name>
    <name type="common">Western balsam poplar</name>
    <name type="synonym">Populus balsamifera subsp. trichocarpa</name>
    <dbReference type="NCBI Taxonomy" id="3694"/>
    <lineage>
        <taxon>Eukaryota</taxon>
        <taxon>Viridiplantae</taxon>
        <taxon>Streptophyta</taxon>
        <taxon>Embryophyta</taxon>
        <taxon>Tracheophyta</taxon>
        <taxon>Spermatophyta</taxon>
        <taxon>Magnoliopsida</taxon>
        <taxon>eudicotyledons</taxon>
        <taxon>Gunneridae</taxon>
        <taxon>Pentapetalae</taxon>
        <taxon>rosids</taxon>
        <taxon>fabids</taxon>
        <taxon>Malpighiales</taxon>
        <taxon>Salicaceae</taxon>
        <taxon>Saliceae</taxon>
        <taxon>Populus</taxon>
    </lineage>
</organism>
<dbReference type="AlphaFoldDB" id="A0A2K2A2D4"/>
<dbReference type="InterPro" id="IPR001087">
    <property type="entry name" value="GDSL"/>
</dbReference>
<dbReference type="FunFam" id="3.40.50.1110:FF:000003">
    <property type="entry name" value="GDSL esterase/lipase APG"/>
    <property type="match status" value="1"/>
</dbReference>
<dbReference type="Proteomes" id="UP000006729">
    <property type="component" value="Chromosome 6"/>
</dbReference>
<dbReference type="STRING" id="3694.A0A2K2A2D4"/>